<proteinExistence type="predicted"/>
<dbReference type="EMBL" id="KU574722">
    <property type="protein sequence ID" value="AMM43568.1"/>
    <property type="molecule type" value="Genomic_DNA"/>
</dbReference>
<reference evidence="2" key="3">
    <citation type="journal article" date="2017" name="Front. Microbiol.">
        <title>Things Are Getting Hairy: Enterobacteria Bacteriophage vB_PcaM_CBB.</title>
        <authorList>
            <person name="Buttimer C."/>
            <person name="Hendrix H."/>
            <person name="Oliveira H."/>
            <person name="Casey A."/>
            <person name="Neve H."/>
            <person name="McAuliffe O."/>
            <person name="Ross R.P."/>
            <person name="Hill C."/>
            <person name="Noben J.P."/>
            <person name="O'Mahony J."/>
            <person name="Lavigne R."/>
            <person name="Coffey A."/>
        </authorList>
    </citation>
    <scope>NUCLEOTIDE SEQUENCE</scope>
</reference>
<name>A0A1L2CU75_9CAUD</name>
<dbReference type="Proteomes" id="UP000223891">
    <property type="component" value="Segment"/>
</dbReference>
<sequence length="225" mass="25168">MTTTNNAKATKVTLNSIVFAPAPVLRELKEGENYTKTELKAHEKEMGEYLRTTSHDLAMYLVNKTDNTDTIVKLFAATAEAIPTVLAEVLKQREEEEAAKQAEREKAEEEKRRLAEQEEKELQAKKDEMLKHMTDVLGLDLDVAKAAVETVAKKLNVGNHTKNSYERVTCTIEGNQYDVPVRGNMSQALKDLAAKYGFADDRDGFIEKFRDEPATADADKDTAEA</sequence>
<reference evidence="4" key="1">
    <citation type="submission" date="2016-01" db="EMBL/GenBank/DDBJ databases">
        <title>Isolation and Characterization of Enterobacteria phage CBB.</title>
        <authorList>
            <person name="Buttimer C.T.H."/>
            <person name="Hendrix H."/>
            <person name="Alexandre H."/>
            <person name="O'Mahony J."/>
            <person name="Lavigne R."/>
            <person name="Coffey A."/>
        </authorList>
    </citation>
    <scope>NUCLEOTIDE SEQUENCE [LARGE SCALE GENOMIC DNA]</scope>
</reference>
<evidence type="ECO:0000313" key="3">
    <source>
        <dbReference type="EMBL" id="AMM44119.1"/>
    </source>
</evidence>
<feature type="region of interest" description="Disordered" evidence="1">
    <location>
        <begin position="97"/>
        <end position="120"/>
    </location>
</feature>
<evidence type="ECO:0000313" key="4">
    <source>
        <dbReference type="Proteomes" id="UP000223891"/>
    </source>
</evidence>
<reference evidence="2" key="2">
    <citation type="submission" date="2016-01" db="EMBL/GenBank/DDBJ databases">
        <authorList>
            <person name="Oliw E.H."/>
        </authorList>
    </citation>
    <scope>NUCLEOTIDE SEQUENCE</scope>
</reference>
<keyword evidence="4" id="KW-1185">Reference proteome</keyword>
<protein>
    <submittedName>
        <fullName evidence="2">Uncharacterized protein</fullName>
    </submittedName>
</protein>
<gene>
    <name evidence="2" type="ORF">CBB_3</name>
    <name evidence="3" type="ORF">CBB_556</name>
</gene>
<dbReference type="EMBL" id="KU574722">
    <property type="protein sequence ID" value="AMM44119.1"/>
    <property type="molecule type" value="Genomic_DNA"/>
</dbReference>
<evidence type="ECO:0000313" key="2">
    <source>
        <dbReference type="EMBL" id="AMM43568.1"/>
    </source>
</evidence>
<evidence type="ECO:0000256" key="1">
    <source>
        <dbReference type="SAM" id="MobiDB-lite"/>
    </source>
</evidence>
<organism evidence="2 4">
    <name type="scientific">Pectobacterium phage vB_PcaM_CBB</name>
    <dbReference type="NCBI Taxonomy" id="2772511"/>
    <lineage>
        <taxon>Viruses</taxon>
        <taxon>Duplodnaviria</taxon>
        <taxon>Heunggongvirae</taxon>
        <taxon>Uroviricota</taxon>
        <taxon>Caudoviricetes</taxon>
        <taxon>Mimasvirus</taxon>
        <taxon>Mimasvirus CBB</taxon>
    </lineage>
</organism>
<accession>A0A1L2CU75</accession>